<feature type="chain" id="PRO_5042260706" evidence="3">
    <location>
        <begin position="23"/>
        <end position="371"/>
    </location>
</feature>
<keyword evidence="2" id="KW-0812">Transmembrane</keyword>
<evidence type="ECO:0000256" key="2">
    <source>
        <dbReference type="SAM" id="Phobius"/>
    </source>
</evidence>
<comment type="caution">
    <text evidence="4">The sequence shown here is derived from an EMBL/GenBank/DDBJ whole genome shotgun (WGS) entry which is preliminary data.</text>
</comment>
<feature type="transmembrane region" description="Helical" evidence="2">
    <location>
        <begin position="183"/>
        <end position="204"/>
    </location>
</feature>
<gene>
    <name evidence="4" type="ORF">CHS0354_030623</name>
</gene>
<sequence length="371" mass="41863">MKFSGMVSGFLLLLQLHVAVLAENVLVDMDSGEFCGEVYHMNSTRNIRVTSKGRAHRGYCGVTLYAPHEESSKCTGTCVTFISSKMSTCDVKVKFTAVVFSKDKEDHTMVYDCRHSDRGPWCWSSDSVRVEVIESYKYSKLWVSHLYSLDIVARAHCDAGKPEGSNNRNELEEHDRRILIEGLVVSVSLALIFLVILLVFWCYYKHQPVRSGLHSGPLFIKAPSFSGFRSKLNLSGCRRNQPSSSKAPKEMYKKTESPKQIKKQKSSESINSVKHDTEVPFATKPLAPSTEYTSKPPASNNEVIVSTTNEEDVQFETKPLIVEELTNENAEYIRLFWDNDSLESFVLYMELETGVGRIDTVPFVARAEDIL</sequence>
<accession>A0AAE0VT00</accession>
<reference evidence="4" key="1">
    <citation type="journal article" date="2021" name="Genome Biol. Evol.">
        <title>A High-Quality Reference Genome for a Parasitic Bivalve with Doubly Uniparental Inheritance (Bivalvia: Unionida).</title>
        <authorList>
            <person name="Smith C.H."/>
        </authorList>
    </citation>
    <scope>NUCLEOTIDE SEQUENCE</scope>
    <source>
        <strain evidence="4">CHS0354</strain>
    </source>
</reference>
<keyword evidence="2" id="KW-0472">Membrane</keyword>
<dbReference type="EMBL" id="JAEAOA010001816">
    <property type="protein sequence ID" value="KAK3589498.1"/>
    <property type="molecule type" value="Genomic_DNA"/>
</dbReference>
<organism evidence="4 5">
    <name type="scientific">Potamilus streckersoni</name>
    <dbReference type="NCBI Taxonomy" id="2493646"/>
    <lineage>
        <taxon>Eukaryota</taxon>
        <taxon>Metazoa</taxon>
        <taxon>Spiralia</taxon>
        <taxon>Lophotrochozoa</taxon>
        <taxon>Mollusca</taxon>
        <taxon>Bivalvia</taxon>
        <taxon>Autobranchia</taxon>
        <taxon>Heteroconchia</taxon>
        <taxon>Palaeoheterodonta</taxon>
        <taxon>Unionida</taxon>
        <taxon>Unionoidea</taxon>
        <taxon>Unionidae</taxon>
        <taxon>Ambleminae</taxon>
        <taxon>Lampsilini</taxon>
        <taxon>Potamilus</taxon>
    </lineage>
</organism>
<evidence type="ECO:0000256" key="3">
    <source>
        <dbReference type="SAM" id="SignalP"/>
    </source>
</evidence>
<evidence type="ECO:0000313" key="5">
    <source>
        <dbReference type="Proteomes" id="UP001195483"/>
    </source>
</evidence>
<protein>
    <submittedName>
        <fullName evidence="4">Uncharacterized protein</fullName>
    </submittedName>
</protein>
<feature type="signal peptide" evidence="3">
    <location>
        <begin position="1"/>
        <end position="22"/>
    </location>
</feature>
<reference evidence="4" key="2">
    <citation type="journal article" date="2021" name="Genome Biol. Evol.">
        <title>Developing a high-quality reference genome for a parasitic bivalve with doubly uniparental inheritance (Bivalvia: Unionida).</title>
        <authorList>
            <person name="Smith C.H."/>
        </authorList>
    </citation>
    <scope>NUCLEOTIDE SEQUENCE</scope>
    <source>
        <strain evidence="4">CHS0354</strain>
        <tissue evidence="4">Mantle</tissue>
    </source>
</reference>
<feature type="non-terminal residue" evidence="4">
    <location>
        <position position="371"/>
    </location>
</feature>
<feature type="region of interest" description="Disordered" evidence="1">
    <location>
        <begin position="235"/>
        <end position="272"/>
    </location>
</feature>
<reference evidence="4" key="3">
    <citation type="submission" date="2023-05" db="EMBL/GenBank/DDBJ databases">
        <authorList>
            <person name="Smith C.H."/>
        </authorList>
    </citation>
    <scope>NUCLEOTIDE SEQUENCE</scope>
    <source>
        <strain evidence="4">CHS0354</strain>
        <tissue evidence="4">Mantle</tissue>
    </source>
</reference>
<keyword evidence="5" id="KW-1185">Reference proteome</keyword>
<proteinExistence type="predicted"/>
<feature type="compositionally biased region" description="Basic and acidic residues" evidence="1">
    <location>
        <begin position="247"/>
        <end position="259"/>
    </location>
</feature>
<keyword evidence="3" id="KW-0732">Signal</keyword>
<dbReference type="AlphaFoldDB" id="A0AAE0VT00"/>
<name>A0AAE0VT00_9BIVA</name>
<dbReference type="Proteomes" id="UP001195483">
    <property type="component" value="Unassembled WGS sequence"/>
</dbReference>
<evidence type="ECO:0000313" key="4">
    <source>
        <dbReference type="EMBL" id="KAK3589498.1"/>
    </source>
</evidence>
<keyword evidence="2" id="KW-1133">Transmembrane helix</keyword>
<evidence type="ECO:0000256" key="1">
    <source>
        <dbReference type="SAM" id="MobiDB-lite"/>
    </source>
</evidence>